<organism evidence="2 3">
    <name type="scientific">Fulvivirga imtechensis AK7</name>
    <dbReference type="NCBI Taxonomy" id="1237149"/>
    <lineage>
        <taxon>Bacteria</taxon>
        <taxon>Pseudomonadati</taxon>
        <taxon>Bacteroidota</taxon>
        <taxon>Cytophagia</taxon>
        <taxon>Cytophagales</taxon>
        <taxon>Fulvivirgaceae</taxon>
        <taxon>Fulvivirga</taxon>
    </lineage>
</organism>
<dbReference type="EMBL" id="AMZN01000012">
    <property type="protein sequence ID" value="ELR73000.1"/>
    <property type="molecule type" value="Genomic_DNA"/>
</dbReference>
<dbReference type="InterPro" id="IPR036390">
    <property type="entry name" value="WH_DNA-bd_sf"/>
</dbReference>
<dbReference type="Pfam" id="PF08279">
    <property type="entry name" value="HTH_11"/>
    <property type="match status" value="1"/>
</dbReference>
<feature type="domain" description="Helix-turn-helix type 11" evidence="1">
    <location>
        <begin position="5"/>
        <end position="41"/>
    </location>
</feature>
<sequence>MFYLDELIKSESTGTVTELAEKLNISKRHVYNYLNIFNEIGRINRYDESKRSFVYENL</sequence>
<dbReference type="SUPFAM" id="SSF46785">
    <property type="entry name" value="Winged helix' DNA-binding domain"/>
    <property type="match status" value="1"/>
</dbReference>
<dbReference type="InterPro" id="IPR036388">
    <property type="entry name" value="WH-like_DNA-bd_sf"/>
</dbReference>
<evidence type="ECO:0000313" key="3">
    <source>
        <dbReference type="Proteomes" id="UP000011135"/>
    </source>
</evidence>
<dbReference type="Gene3D" id="1.10.10.10">
    <property type="entry name" value="Winged helix-like DNA-binding domain superfamily/Winged helix DNA-binding domain"/>
    <property type="match status" value="1"/>
</dbReference>
<keyword evidence="3" id="KW-1185">Reference proteome</keyword>
<proteinExistence type="predicted"/>
<name>L8JW23_9BACT</name>
<gene>
    <name evidence="2" type="ORF">C900_00502</name>
</gene>
<evidence type="ECO:0000259" key="1">
    <source>
        <dbReference type="Pfam" id="PF08279"/>
    </source>
</evidence>
<accession>L8JW23</accession>
<evidence type="ECO:0000313" key="2">
    <source>
        <dbReference type="EMBL" id="ELR73000.1"/>
    </source>
</evidence>
<dbReference type="AlphaFoldDB" id="L8JW23"/>
<dbReference type="InterPro" id="IPR013196">
    <property type="entry name" value="HTH_11"/>
</dbReference>
<protein>
    <recommendedName>
        <fullName evidence="1">Helix-turn-helix type 11 domain-containing protein</fullName>
    </recommendedName>
</protein>
<dbReference type="Proteomes" id="UP000011135">
    <property type="component" value="Unassembled WGS sequence"/>
</dbReference>
<reference evidence="2 3" key="1">
    <citation type="submission" date="2012-12" db="EMBL/GenBank/DDBJ databases">
        <title>Genome assembly of Fulvivirga imtechensis AK7.</title>
        <authorList>
            <person name="Nupur N."/>
            <person name="Khatri I."/>
            <person name="Kumar R."/>
            <person name="Subramanian S."/>
            <person name="Pinnaka A."/>
        </authorList>
    </citation>
    <scope>NUCLEOTIDE SEQUENCE [LARGE SCALE GENOMIC DNA]</scope>
    <source>
        <strain evidence="2 3">AK7</strain>
    </source>
</reference>
<comment type="caution">
    <text evidence="2">The sequence shown here is derived from an EMBL/GenBank/DDBJ whole genome shotgun (WGS) entry which is preliminary data.</text>
</comment>